<proteinExistence type="predicted"/>
<reference evidence="1 2" key="1">
    <citation type="journal article" date="2013" name="Genome Announc.">
        <title>Whole Genome Sequencing and Comparative Analysis of Bartonella bacilliformis Strain INS, the Causative Agent of Carrion's Disease.</title>
        <authorList>
            <person name="Tarazona D."/>
            <person name="Padilla C."/>
            <person name="Caceres O."/>
            <person name="Montenegro J.D."/>
            <person name="Bailon H."/>
            <person name="Ventura G."/>
            <person name="Mendoza G."/>
            <person name="Anaya E."/>
            <person name="Guio H."/>
        </authorList>
    </citation>
    <scope>NUCLEOTIDE SEQUENCE [LARGE SCALE GENOMIC DNA]</scope>
    <source>
        <strain evidence="1 2">INS</strain>
    </source>
</reference>
<gene>
    <name evidence="1" type="ORF">BbINS_04717</name>
</gene>
<keyword evidence="2" id="KW-1185">Reference proteome</keyword>
<dbReference type="Proteomes" id="UP000009359">
    <property type="component" value="Unassembled WGS sequence"/>
</dbReference>
<evidence type="ECO:0000313" key="1">
    <source>
        <dbReference type="EMBL" id="EKS43539.1"/>
    </source>
</evidence>
<name>A0ABP2SM12_BARBA</name>
<organism evidence="1 2">
    <name type="scientific">Bartonella bacilliformis INS</name>
    <dbReference type="NCBI Taxonomy" id="1206782"/>
    <lineage>
        <taxon>Bacteria</taxon>
        <taxon>Pseudomonadati</taxon>
        <taxon>Pseudomonadota</taxon>
        <taxon>Alphaproteobacteria</taxon>
        <taxon>Hyphomicrobiales</taxon>
        <taxon>Bartonellaceae</taxon>
        <taxon>Bartonella</taxon>
    </lineage>
</organism>
<dbReference type="EMBL" id="AMQK01000017">
    <property type="protein sequence ID" value="EKS43539.1"/>
    <property type="molecule type" value="Genomic_DNA"/>
</dbReference>
<evidence type="ECO:0000313" key="2">
    <source>
        <dbReference type="Proteomes" id="UP000009359"/>
    </source>
</evidence>
<protein>
    <submittedName>
        <fullName evidence="1">Uncharacterized protein</fullName>
    </submittedName>
</protein>
<comment type="caution">
    <text evidence="1">The sequence shown here is derived from an EMBL/GenBank/DDBJ whole genome shotgun (WGS) entry which is preliminary data.</text>
</comment>
<accession>A0ABP2SM12</accession>
<sequence length="48" mass="5670">MLKYRTRNFQTFLKLLLISQNKAPLKKNPEHNEKAKTLLNALKKKCLT</sequence>